<name>A0A157RNE9_9BORD</name>
<dbReference type="RefSeq" id="WP_025512844.1">
    <property type="nucleotide sequence ID" value="NZ_CP016340.1"/>
</dbReference>
<dbReference type="PATRIC" id="fig|123899.6.peg.2067"/>
<feature type="signal peptide" evidence="2">
    <location>
        <begin position="1"/>
        <end position="25"/>
    </location>
</feature>
<dbReference type="KEGG" id="btrm:SAMEA390648702071"/>
<dbReference type="InterPro" id="IPR009468">
    <property type="entry name" value="DUF1090"/>
</dbReference>
<feature type="region of interest" description="Disordered" evidence="1">
    <location>
        <begin position="52"/>
        <end position="130"/>
    </location>
</feature>
<dbReference type="STRING" id="123899.SAMEA3906487_02071"/>
<accession>A0A157RNE9</accession>
<sequence>MNRARYLPLALALGLSVWLAQPAQAREAVRGCAAKQQAIERELNYARESGNTHRVRGLERARDNARHCDDGQLQRERERDVDRARSKVQERERELAEKQAKGKSRDIAKAQRKLDEARHDLQRAQVEIHR</sequence>
<dbReference type="AlphaFoldDB" id="A0A157RNE9"/>
<evidence type="ECO:0000256" key="2">
    <source>
        <dbReference type="SAM" id="SignalP"/>
    </source>
</evidence>
<proteinExistence type="predicted"/>
<keyword evidence="4" id="KW-1185">Reference proteome</keyword>
<protein>
    <submittedName>
        <fullName evidence="3">Protein of uncharacterized function (DUF1090)</fullName>
    </submittedName>
</protein>
<dbReference type="GeneID" id="56590654"/>
<gene>
    <name evidence="3" type="primary">yqjC</name>
    <name evidence="3" type="ORF">SAMEA3906487_02071</name>
</gene>
<feature type="chain" id="PRO_5009816701" evidence="2">
    <location>
        <begin position="26"/>
        <end position="130"/>
    </location>
</feature>
<evidence type="ECO:0000313" key="4">
    <source>
        <dbReference type="Proteomes" id="UP000076825"/>
    </source>
</evidence>
<keyword evidence="2" id="KW-0732">Signal</keyword>
<reference evidence="3 4" key="1">
    <citation type="submission" date="2016-04" db="EMBL/GenBank/DDBJ databases">
        <authorList>
            <consortium name="Pathogen Informatics"/>
        </authorList>
    </citation>
    <scope>NUCLEOTIDE SEQUENCE [LARGE SCALE GENOMIC DNA]</scope>
    <source>
        <strain evidence="3 4">H044680328</strain>
    </source>
</reference>
<dbReference type="eggNOG" id="COG1422">
    <property type="taxonomic scope" value="Bacteria"/>
</dbReference>
<dbReference type="Pfam" id="PF06476">
    <property type="entry name" value="DUF1090"/>
    <property type="match status" value="1"/>
</dbReference>
<organism evidence="3 4">
    <name type="scientific">Bordetella trematum</name>
    <dbReference type="NCBI Taxonomy" id="123899"/>
    <lineage>
        <taxon>Bacteria</taxon>
        <taxon>Pseudomonadati</taxon>
        <taxon>Pseudomonadota</taxon>
        <taxon>Betaproteobacteria</taxon>
        <taxon>Burkholderiales</taxon>
        <taxon>Alcaligenaceae</taxon>
        <taxon>Bordetella</taxon>
    </lineage>
</organism>
<dbReference type="Proteomes" id="UP000076825">
    <property type="component" value="Chromosome 1"/>
</dbReference>
<dbReference type="OrthoDB" id="8689941at2"/>
<feature type="compositionally biased region" description="Basic and acidic residues" evidence="1">
    <location>
        <begin position="56"/>
        <end position="130"/>
    </location>
</feature>
<evidence type="ECO:0000313" key="3">
    <source>
        <dbReference type="EMBL" id="SAI70120.1"/>
    </source>
</evidence>
<evidence type="ECO:0000256" key="1">
    <source>
        <dbReference type="SAM" id="MobiDB-lite"/>
    </source>
</evidence>
<dbReference type="EMBL" id="LT546645">
    <property type="protein sequence ID" value="SAI70120.1"/>
    <property type="molecule type" value="Genomic_DNA"/>
</dbReference>